<dbReference type="AlphaFoldDB" id="A0A1I2HTU0"/>
<dbReference type="PIRSF" id="PIRSF035170">
    <property type="entry name" value="HD_phosphohydro"/>
    <property type="match status" value="1"/>
</dbReference>
<dbReference type="Proteomes" id="UP000199771">
    <property type="component" value="Unassembled WGS sequence"/>
</dbReference>
<proteinExistence type="predicted"/>
<keyword evidence="2" id="KW-1185">Reference proteome</keyword>
<organism evidence="1 2">
    <name type="scientific">Fontimonas thermophila</name>
    <dbReference type="NCBI Taxonomy" id="1076937"/>
    <lineage>
        <taxon>Bacteria</taxon>
        <taxon>Pseudomonadati</taxon>
        <taxon>Pseudomonadota</taxon>
        <taxon>Gammaproteobacteria</taxon>
        <taxon>Nevskiales</taxon>
        <taxon>Nevskiaceae</taxon>
        <taxon>Fontimonas</taxon>
    </lineage>
</organism>
<evidence type="ECO:0000313" key="1">
    <source>
        <dbReference type="EMBL" id="SFF33299.1"/>
    </source>
</evidence>
<dbReference type="GO" id="GO:0016787">
    <property type="term" value="F:hydrolase activity"/>
    <property type="evidence" value="ECO:0007669"/>
    <property type="project" value="UniProtKB-KW"/>
</dbReference>
<evidence type="ECO:0000313" key="2">
    <source>
        <dbReference type="Proteomes" id="UP000199771"/>
    </source>
</evidence>
<gene>
    <name evidence="1" type="ORF">SAMN04488120_102233</name>
</gene>
<accession>A0A1I2HTU0</accession>
<dbReference type="InterPro" id="IPR009218">
    <property type="entry name" value="HD_phosphohydro"/>
</dbReference>
<dbReference type="SUPFAM" id="SSF109604">
    <property type="entry name" value="HD-domain/PDEase-like"/>
    <property type="match status" value="1"/>
</dbReference>
<keyword evidence="1" id="KW-0378">Hydrolase</keyword>
<protein>
    <submittedName>
        <fullName evidence="1">Predicted metal-dependent phosphohydrolase, HD superfamily</fullName>
    </submittedName>
</protein>
<dbReference type="PANTHER" id="PTHR21174">
    <property type="match status" value="1"/>
</dbReference>
<dbReference type="STRING" id="1076937.SAMN04488120_102233"/>
<dbReference type="Gene3D" id="1.10.3210.10">
    <property type="entry name" value="Hypothetical protein af1432"/>
    <property type="match status" value="1"/>
</dbReference>
<name>A0A1I2HTU0_9GAMM</name>
<dbReference type="RefSeq" id="WP_091531496.1">
    <property type="nucleotide sequence ID" value="NZ_FOOC01000002.1"/>
</dbReference>
<reference evidence="1 2" key="1">
    <citation type="submission" date="2016-10" db="EMBL/GenBank/DDBJ databases">
        <authorList>
            <person name="de Groot N.N."/>
        </authorList>
    </citation>
    <scope>NUCLEOTIDE SEQUENCE [LARGE SCALE GENOMIC DNA]</scope>
    <source>
        <strain evidence="1 2">DSM 23609</strain>
    </source>
</reference>
<dbReference type="PANTHER" id="PTHR21174:SF0">
    <property type="entry name" value="HD PHOSPHOHYDROLASE FAMILY PROTEIN-RELATED"/>
    <property type="match status" value="1"/>
</dbReference>
<dbReference type="OrthoDB" id="9808993at2"/>
<sequence length="214" mass="24744">MANLARWNEIFAELGLPADPEVHAELRCRYSGPGRAYHNLHHVCECLDLFERVRAHCVHPQEVELALWFHDAVCDARRSDNELRSAEWAVAVLRRVGADPGTVERVYGLILATAPQVDPVTEDECLIADIDLAILGARPRRYEAYERELRQEHHHVPQTLYTTMRKKILRDYLQRPQLYHTEWFRSRYETPARGNLQRMLRRLTGGGVSAIGIE</sequence>
<dbReference type="EMBL" id="FOOC01000002">
    <property type="protein sequence ID" value="SFF33299.1"/>
    <property type="molecule type" value="Genomic_DNA"/>
</dbReference>